<dbReference type="KEGG" id="yag:AABB28_13445"/>
<dbReference type="PANTHER" id="PTHR40697:SF2">
    <property type="entry name" value="ATP-NAD KINASE-RELATED"/>
    <property type="match status" value="1"/>
</dbReference>
<keyword evidence="1" id="KW-0418">Kinase</keyword>
<organism evidence="1 2">
    <name type="scientific">Yoonia algicola</name>
    <dbReference type="NCBI Taxonomy" id="3137368"/>
    <lineage>
        <taxon>Bacteria</taxon>
        <taxon>Pseudomonadati</taxon>
        <taxon>Pseudomonadota</taxon>
        <taxon>Alphaproteobacteria</taxon>
        <taxon>Rhodobacterales</taxon>
        <taxon>Paracoccaceae</taxon>
        <taxon>Yoonia</taxon>
    </lineage>
</organism>
<dbReference type="GO" id="GO:0003951">
    <property type="term" value="F:NAD+ kinase activity"/>
    <property type="evidence" value="ECO:0007669"/>
    <property type="project" value="InterPro"/>
</dbReference>
<dbReference type="RefSeq" id="WP_342069260.1">
    <property type="nucleotide sequence ID" value="NZ_CP151762.1"/>
</dbReference>
<dbReference type="PANTHER" id="PTHR40697">
    <property type="entry name" value="ACETOIN CATABOLISM PROTEIN X"/>
    <property type="match status" value="1"/>
</dbReference>
<sequence>MKFGLVVNPIAGMGGRVGLKGTDGADTVALALAYGATPQSGLRARRALQRLSDRAPNTSLTVAAGDLGANWADGLCLDLAIVDLPAPTGTPEDTRKAVEAMADCDVILFAGGDGTARDVSASTAPNQAILGIPCGVKMHSGVFAVTPETAGAMAADLVLTTDRIAWNDTAEVMDIDEQALREGHIAPVLYGHARVPMQRSRMQAAKGGPRVSSAVALAAAAAEIVGQMDKNTIYIIGPGTSAGAVVEVADQTPTLLGIDVMLEGKVIGSDVNAKQLETLIADRPVRVVLGVTGQQGFLIGRGNQQISPYILARATRDGLVILASEDKLRGLAHPVLWADSGDPELDKTLSGYVRVHTGKGRQTMMRLSAG</sequence>
<dbReference type="GO" id="GO:0006741">
    <property type="term" value="P:NADP+ biosynthetic process"/>
    <property type="evidence" value="ECO:0007669"/>
    <property type="project" value="InterPro"/>
</dbReference>
<protein>
    <submittedName>
        <fullName evidence="1">NAD(+)/NADH kinase</fullName>
    </submittedName>
</protein>
<reference evidence="1 2" key="1">
    <citation type="submission" date="2024-04" db="EMBL/GenBank/DDBJ databases">
        <title>Phylogenomic analyses of a clade within the roseobacter group suggest taxonomic reassignments of species of the genera Aestuariivita, Citreicella, Loktanella, Nautella, Pelagibaca, Ruegeria, Thalassobius, Thiobacimonas and Tropicibacter, and the proposal o.</title>
        <authorList>
            <person name="Jeon C.O."/>
        </authorList>
    </citation>
    <scope>NUCLEOTIDE SEQUENCE [LARGE SCALE GENOMIC DNA]</scope>
    <source>
        <strain evidence="1 2">G8-12</strain>
    </source>
</reference>
<dbReference type="Pfam" id="PF01513">
    <property type="entry name" value="NAD_kinase"/>
    <property type="match status" value="1"/>
</dbReference>
<dbReference type="InterPro" id="IPR016064">
    <property type="entry name" value="NAD/diacylglycerol_kinase_sf"/>
</dbReference>
<dbReference type="Proteomes" id="UP001451782">
    <property type="component" value="Chromosome"/>
</dbReference>
<evidence type="ECO:0000313" key="2">
    <source>
        <dbReference type="Proteomes" id="UP001451782"/>
    </source>
</evidence>
<dbReference type="GO" id="GO:0051287">
    <property type="term" value="F:NAD binding"/>
    <property type="evidence" value="ECO:0007669"/>
    <property type="project" value="UniProtKB-ARBA"/>
</dbReference>
<evidence type="ECO:0000313" key="1">
    <source>
        <dbReference type="EMBL" id="WZU62864.1"/>
    </source>
</evidence>
<dbReference type="InterPro" id="IPR039065">
    <property type="entry name" value="AcoX-like"/>
</dbReference>
<dbReference type="AlphaFoldDB" id="A0AAN0NHP3"/>
<accession>A0AAN0NHP3</accession>
<keyword evidence="2" id="KW-1185">Reference proteome</keyword>
<dbReference type="InterPro" id="IPR002504">
    <property type="entry name" value="NADK"/>
</dbReference>
<dbReference type="EMBL" id="CP151762">
    <property type="protein sequence ID" value="WZU62864.1"/>
    <property type="molecule type" value="Genomic_DNA"/>
</dbReference>
<keyword evidence="1" id="KW-0808">Transferase</keyword>
<dbReference type="Pfam" id="PF20143">
    <property type="entry name" value="NAD_kinase_C"/>
    <property type="match status" value="1"/>
</dbReference>
<name>A0AAN0NHP3_9RHOB</name>
<proteinExistence type="predicted"/>
<dbReference type="SUPFAM" id="SSF111331">
    <property type="entry name" value="NAD kinase/diacylglycerol kinase-like"/>
    <property type="match status" value="1"/>
</dbReference>
<dbReference type="GO" id="GO:0005524">
    <property type="term" value="F:ATP binding"/>
    <property type="evidence" value="ECO:0007669"/>
    <property type="project" value="UniProtKB-ARBA"/>
</dbReference>
<gene>
    <name evidence="1" type="ORF">AABB28_13445</name>
</gene>